<dbReference type="InterPro" id="IPR009057">
    <property type="entry name" value="Homeodomain-like_sf"/>
</dbReference>
<evidence type="ECO:0000256" key="1">
    <source>
        <dbReference type="ARBA" id="ARBA00023125"/>
    </source>
</evidence>
<dbReference type="Gene3D" id="1.10.10.60">
    <property type="entry name" value="Homeodomain-like"/>
    <property type="match status" value="1"/>
</dbReference>
<dbReference type="PANTHER" id="PTHR30055:SF146">
    <property type="entry name" value="HTH-TYPE TRANSCRIPTIONAL DUAL REGULATOR CECR"/>
    <property type="match status" value="1"/>
</dbReference>
<evidence type="ECO:0000313" key="5">
    <source>
        <dbReference type="Proteomes" id="UP001151234"/>
    </source>
</evidence>
<keyword evidence="5" id="KW-1185">Reference proteome</keyword>
<dbReference type="GO" id="GO:0000976">
    <property type="term" value="F:transcription cis-regulatory region binding"/>
    <property type="evidence" value="ECO:0007669"/>
    <property type="project" value="TreeGrafter"/>
</dbReference>
<dbReference type="PROSITE" id="PS50977">
    <property type="entry name" value="HTH_TETR_2"/>
    <property type="match status" value="1"/>
</dbReference>
<dbReference type="Pfam" id="PF14246">
    <property type="entry name" value="TetR_C_7"/>
    <property type="match status" value="1"/>
</dbReference>
<feature type="domain" description="HTH tetR-type" evidence="3">
    <location>
        <begin position="19"/>
        <end position="79"/>
    </location>
</feature>
<dbReference type="InterPro" id="IPR001647">
    <property type="entry name" value="HTH_TetR"/>
</dbReference>
<dbReference type="InterPro" id="IPR050109">
    <property type="entry name" value="HTH-type_TetR-like_transc_reg"/>
</dbReference>
<reference evidence="4" key="1">
    <citation type="submission" date="2022-11" db="EMBL/GenBank/DDBJ databases">
        <title>Draft genome sequence of Hoeflea poritis E7-10 and Hoeflea prorocentri PM5-8, separated from scleractinian coral Porites lutea and marine dinoflagellate.</title>
        <authorList>
            <person name="Zhang G."/>
            <person name="Wei Q."/>
            <person name="Cai L."/>
        </authorList>
    </citation>
    <scope>NUCLEOTIDE SEQUENCE</scope>
    <source>
        <strain evidence="4">PM5-8</strain>
    </source>
</reference>
<accession>A0A9X3UFL3</accession>
<keyword evidence="1 2" id="KW-0238">DNA-binding</keyword>
<dbReference type="Pfam" id="PF00440">
    <property type="entry name" value="TetR_N"/>
    <property type="match status" value="1"/>
</dbReference>
<evidence type="ECO:0000259" key="3">
    <source>
        <dbReference type="PROSITE" id="PS50977"/>
    </source>
</evidence>
<evidence type="ECO:0000313" key="4">
    <source>
        <dbReference type="EMBL" id="MDA5397790.1"/>
    </source>
</evidence>
<dbReference type="EMBL" id="JAPJZI010000001">
    <property type="protein sequence ID" value="MDA5397790.1"/>
    <property type="molecule type" value="Genomic_DNA"/>
</dbReference>
<dbReference type="AlphaFoldDB" id="A0A9X3UFL3"/>
<protein>
    <submittedName>
        <fullName evidence="4">TetR/AcrR family transcriptional regulator</fullName>
    </submittedName>
</protein>
<dbReference type="GO" id="GO:0003700">
    <property type="term" value="F:DNA-binding transcription factor activity"/>
    <property type="evidence" value="ECO:0007669"/>
    <property type="project" value="TreeGrafter"/>
</dbReference>
<dbReference type="PRINTS" id="PR00455">
    <property type="entry name" value="HTHTETR"/>
</dbReference>
<feature type="DNA-binding region" description="H-T-H motif" evidence="2">
    <location>
        <begin position="42"/>
        <end position="61"/>
    </location>
</feature>
<dbReference type="SUPFAM" id="SSF46689">
    <property type="entry name" value="Homeodomain-like"/>
    <property type="match status" value="1"/>
</dbReference>
<sequence>MESTKVPVNPVPLEDAEFTPRQNAVLEAALHLLVEGGGGALTTARIAKAANCSKESLYKWFGDRDGLLAAIIEYQAGKVRLPEAATLPETARSFRNSLERFAFDLLSVLSGDVSLALNRLAIGQASREDAHLGTLVLERGRRVIGLRAGALLEAGRTKGFIAYDDGEEAFGTLYGLIIRDIHVRRLLGDESASGNGMLERQAKKAVEQFFSLYGTAGSSGSELEPVRMNK</sequence>
<evidence type="ECO:0000256" key="2">
    <source>
        <dbReference type="PROSITE-ProRule" id="PRU00335"/>
    </source>
</evidence>
<dbReference type="Gene3D" id="1.10.357.10">
    <property type="entry name" value="Tetracycline Repressor, domain 2"/>
    <property type="match status" value="1"/>
</dbReference>
<organism evidence="4 5">
    <name type="scientific">Hoeflea prorocentri</name>
    <dbReference type="NCBI Taxonomy" id="1922333"/>
    <lineage>
        <taxon>Bacteria</taxon>
        <taxon>Pseudomonadati</taxon>
        <taxon>Pseudomonadota</taxon>
        <taxon>Alphaproteobacteria</taxon>
        <taxon>Hyphomicrobiales</taxon>
        <taxon>Rhizobiaceae</taxon>
        <taxon>Hoeflea</taxon>
    </lineage>
</organism>
<dbReference type="PANTHER" id="PTHR30055">
    <property type="entry name" value="HTH-TYPE TRANSCRIPTIONAL REGULATOR RUTR"/>
    <property type="match status" value="1"/>
</dbReference>
<gene>
    <name evidence="4" type="ORF">OQ273_04310</name>
</gene>
<dbReference type="RefSeq" id="WP_267989239.1">
    <property type="nucleotide sequence ID" value="NZ_JAPJZI010000001.1"/>
</dbReference>
<name>A0A9X3UFL3_9HYPH</name>
<proteinExistence type="predicted"/>
<dbReference type="Proteomes" id="UP001151234">
    <property type="component" value="Unassembled WGS sequence"/>
</dbReference>
<dbReference type="InterPro" id="IPR039536">
    <property type="entry name" value="TetR_C_Proteobacteria"/>
</dbReference>
<comment type="caution">
    <text evidence="4">The sequence shown here is derived from an EMBL/GenBank/DDBJ whole genome shotgun (WGS) entry which is preliminary data.</text>
</comment>